<dbReference type="GO" id="GO:0043139">
    <property type="term" value="F:5'-3' DNA helicase activity"/>
    <property type="evidence" value="ECO:0007669"/>
    <property type="project" value="TreeGrafter"/>
</dbReference>
<feature type="region of interest" description="Disordered" evidence="6">
    <location>
        <begin position="1073"/>
        <end position="1097"/>
    </location>
</feature>
<keyword evidence="5" id="KW-0067">ATP-binding</keyword>
<evidence type="ECO:0000256" key="6">
    <source>
        <dbReference type="SAM" id="MobiDB-lite"/>
    </source>
</evidence>
<dbReference type="OrthoDB" id="4510440at2759"/>
<dbReference type="Proteomes" id="UP000006702">
    <property type="component" value="Unassembled WGS sequence"/>
</dbReference>
<evidence type="ECO:0000313" key="10">
    <source>
        <dbReference type="Proteomes" id="UP000006702"/>
    </source>
</evidence>
<proteinExistence type="inferred from homology"/>
<feature type="compositionally biased region" description="Low complexity" evidence="6">
    <location>
        <begin position="960"/>
        <end position="969"/>
    </location>
</feature>
<dbReference type="InterPro" id="IPR050534">
    <property type="entry name" value="Coronavir_polyprotein_1ab"/>
</dbReference>
<dbReference type="eggNOG" id="KOG1803">
    <property type="taxonomic scope" value="Eukaryota"/>
</dbReference>
<evidence type="ECO:0000259" key="8">
    <source>
        <dbReference type="Pfam" id="PF13087"/>
    </source>
</evidence>
<dbReference type="SUPFAM" id="SSF52540">
    <property type="entry name" value="P-loop containing nucleoside triphosphate hydrolases"/>
    <property type="match status" value="1"/>
</dbReference>
<gene>
    <name evidence="9" type="ORF">NFIA_034830</name>
</gene>
<evidence type="ECO:0008006" key="11">
    <source>
        <dbReference type="Google" id="ProtNLM"/>
    </source>
</evidence>
<feature type="compositionally biased region" description="Basic and acidic residues" evidence="6">
    <location>
        <begin position="1073"/>
        <end position="1084"/>
    </location>
</feature>
<keyword evidence="4" id="KW-0347">Helicase</keyword>
<dbReference type="Pfam" id="PF13086">
    <property type="entry name" value="AAA_11"/>
    <property type="match status" value="1"/>
</dbReference>
<feature type="domain" description="DNA2/NAM7 helicase helicase" evidence="7">
    <location>
        <begin position="440"/>
        <end position="658"/>
    </location>
</feature>
<evidence type="ECO:0000256" key="1">
    <source>
        <dbReference type="ARBA" id="ARBA00007913"/>
    </source>
</evidence>
<dbReference type="VEuPathDB" id="FungiDB:NFIA_034830"/>
<dbReference type="CDD" id="cd18808">
    <property type="entry name" value="SF1_C_Upf1"/>
    <property type="match status" value="1"/>
</dbReference>
<dbReference type="PANTHER" id="PTHR43788:SF8">
    <property type="entry name" value="DNA-BINDING PROTEIN SMUBP-2"/>
    <property type="match status" value="1"/>
</dbReference>
<comment type="similarity">
    <text evidence="1">Belongs to the DNA2/NAM7 helicase family.</text>
</comment>
<protein>
    <recommendedName>
        <fullName evidence="11">DNA helicase</fullName>
    </recommendedName>
</protein>
<dbReference type="OMA" id="DWHILES"/>
<evidence type="ECO:0000256" key="2">
    <source>
        <dbReference type="ARBA" id="ARBA00022741"/>
    </source>
</evidence>
<dbReference type="GeneID" id="4592453"/>
<keyword evidence="10" id="KW-1185">Reference proteome</keyword>
<keyword evidence="2" id="KW-0547">Nucleotide-binding</keyword>
<evidence type="ECO:0000259" key="7">
    <source>
        <dbReference type="Pfam" id="PF13086"/>
    </source>
</evidence>
<feature type="domain" description="DNA2/NAM7 helicase-like C-terminal" evidence="8">
    <location>
        <begin position="683"/>
        <end position="891"/>
    </location>
</feature>
<dbReference type="RefSeq" id="XP_001265812.1">
    <property type="nucleotide sequence ID" value="XM_001265811.1"/>
</dbReference>
<dbReference type="InterPro" id="IPR041677">
    <property type="entry name" value="DNA2/NAM7_AAA_11"/>
</dbReference>
<reference evidence="10" key="1">
    <citation type="journal article" date="2008" name="PLoS Genet.">
        <title>Genomic islands in the pathogenic filamentous fungus Aspergillus fumigatus.</title>
        <authorList>
            <person name="Fedorova N.D."/>
            <person name="Khaldi N."/>
            <person name="Joardar V.S."/>
            <person name="Maiti R."/>
            <person name="Amedeo P."/>
            <person name="Anderson M.J."/>
            <person name="Crabtree J."/>
            <person name="Silva J.C."/>
            <person name="Badger J.H."/>
            <person name="Albarraq A."/>
            <person name="Angiuoli S."/>
            <person name="Bussey H."/>
            <person name="Bowyer P."/>
            <person name="Cotty P.J."/>
            <person name="Dyer P.S."/>
            <person name="Egan A."/>
            <person name="Galens K."/>
            <person name="Fraser-Liggett C.M."/>
            <person name="Haas B.J."/>
            <person name="Inman J.M."/>
            <person name="Kent R."/>
            <person name="Lemieux S."/>
            <person name="Malavazi I."/>
            <person name="Orvis J."/>
            <person name="Roemer T."/>
            <person name="Ronning C.M."/>
            <person name="Sundaram J.P."/>
            <person name="Sutton G."/>
            <person name="Turner G."/>
            <person name="Venter J.C."/>
            <person name="White O.R."/>
            <person name="Whitty B.R."/>
            <person name="Youngman P."/>
            <person name="Wolfe K.H."/>
            <person name="Goldman G.H."/>
            <person name="Wortman J.R."/>
            <person name="Jiang B."/>
            <person name="Denning D.W."/>
            <person name="Nierman W.C."/>
        </authorList>
    </citation>
    <scope>NUCLEOTIDE SEQUENCE [LARGE SCALE GENOMIC DNA]</scope>
    <source>
        <strain evidence="10">ATCC 1020 / DSM 3700 / CBS 544.65 / FGSC A1164 / JCM 1740 / NRRL 181 / WB 181</strain>
    </source>
</reference>
<dbReference type="GO" id="GO:0005524">
    <property type="term" value="F:ATP binding"/>
    <property type="evidence" value="ECO:0007669"/>
    <property type="project" value="UniProtKB-KW"/>
</dbReference>
<dbReference type="PANTHER" id="PTHR43788">
    <property type="entry name" value="DNA2/NAM7 HELICASE FAMILY MEMBER"/>
    <property type="match status" value="1"/>
</dbReference>
<dbReference type="EMBL" id="DS027686">
    <property type="protein sequence ID" value="EAW23915.1"/>
    <property type="molecule type" value="Genomic_DNA"/>
</dbReference>
<dbReference type="InterPro" id="IPR027417">
    <property type="entry name" value="P-loop_NTPase"/>
</dbReference>
<dbReference type="AlphaFoldDB" id="A1CYU5"/>
<sequence length="1146" mass="130718">MANTSIYNENWFNEPQGSDYPSKLYKACGKWRICRIASAKGWLEAKVQVILDSQQPRLVLRTKQQSGWRLVIPLQNCSLNAGVEGATGDNKGEEIRRLRQQWPECFQDWRQAYYFNILCRIDPIVVRTGGAWYHNDDRDWHILESLAGQGEGVFIFQEFDQEFKTVPDTIQWLTVLGGLTTEKAFWWYRQNPPKDGEGRSPPMPWLFTKEEDTSKRRYTQLIPHDAFFIDDYDRQCRLVEASRIEKDTQCRSVANVFNPSRRHRAWYTPAQTESLRNSFFVHIKLQAVQGETEVNVPQLAEMTEVQFEVAVEDRTYVKTDLNQKGVVVETHSSGDLVLLVKGDIPQHGDQVEIVTFVKPNTMPIDEQIKALGDVSLCTSWGELEGKEGKGFSLRRTVLAHGVELDPHSDFYFRLDACEMSQLPQQQKAERIFYIEKNFPLDEAQREAFLKSTFQITCDVNLIQGPPGTGKTRTAVVIILLLMALDLKVLLVAGSNKGVDNLAEAVVAALSKHPRLQRWCGQLVRFRTPSYQLAQVRIDSANSNQRKLGASRKGSSASQILEPVQIHNVVQRYAEENAGSARDHGCAKFLDIVKRDKECHLSREQSKELRHAYEGCVLAVLRNCKAVATTLSNASHKLLRYSSFEPDFVISDDAGQCLEGDHYRHQVPPTVISENDCNEGATYLKRSLMTRLQKAGYPCTMLTTNYRNHSEILDLWNRQVYNGDLRVGPSNDAADRVGNAWDAFTESRHYFREFGVVGLRRLFISTTGCADRHTNSLSSYNDAQVHALSHLLSQLYQFQTAQGERIEPRDVMIISPYRDQRARVEHILGENNIGFNENLTVDAAQGSESPVVVFLMTKPSMDPMSVGFFGDRNRLNVALSRAQKVLIVIGNLKVWNSDTIRAIHNTTGNRNRFLLDLLRDVTRKGHTLTWHGQSTVEELDRPVQAVYYSHDRDIRRPSTRAANPAAAATAEVQSQPFSAPRPRVALPQCTSCSQALHSLPPRPPLPELSAAPRQDEEEAGYEDVENKDVEMTEDFQEQRAPSEPREYDEPALQLYRVRQRSRSPEYQDLSLARGYRDRHSPRHEVATTASSHYEGEDVQALERQCDELRLRELHARQERFRAEEESAAIVRRQLEQRLRQAREGRRP</sequence>
<evidence type="ECO:0000313" key="9">
    <source>
        <dbReference type="EMBL" id="EAW23915.1"/>
    </source>
</evidence>
<keyword evidence="3" id="KW-0378">Hydrolase</keyword>
<dbReference type="GO" id="GO:0016787">
    <property type="term" value="F:hydrolase activity"/>
    <property type="evidence" value="ECO:0007669"/>
    <property type="project" value="UniProtKB-KW"/>
</dbReference>
<feature type="region of interest" description="Disordered" evidence="6">
    <location>
        <begin position="949"/>
        <end position="1027"/>
    </location>
</feature>
<dbReference type="Pfam" id="PF13087">
    <property type="entry name" value="AAA_12"/>
    <property type="match status" value="1"/>
</dbReference>
<dbReference type="Gene3D" id="3.40.50.300">
    <property type="entry name" value="P-loop containing nucleotide triphosphate hydrolases"/>
    <property type="match status" value="2"/>
</dbReference>
<dbReference type="InterPro" id="IPR041679">
    <property type="entry name" value="DNA2/NAM7-like_C"/>
</dbReference>
<evidence type="ECO:0000256" key="5">
    <source>
        <dbReference type="ARBA" id="ARBA00022840"/>
    </source>
</evidence>
<accession>A1CYU5</accession>
<name>A1CYU5_NEOFI</name>
<evidence type="ECO:0000256" key="4">
    <source>
        <dbReference type="ARBA" id="ARBA00022806"/>
    </source>
</evidence>
<dbReference type="KEGG" id="nfi:NFIA_034830"/>
<dbReference type="InterPro" id="IPR047187">
    <property type="entry name" value="SF1_C_Upf1"/>
</dbReference>
<evidence type="ECO:0000256" key="3">
    <source>
        <dbReference type="ARBA" id="ARBA00022801"/>
    </source>
</evidence>
<dbReference type="HOGENOM" id="CLU_277072_0_0_1"/>
<organism evidence="9 10">
    <name type="scientific">Neosartorya fischeri (strain ATCC 1020 / DSM 3700 / CBS 544.65 / FGSC A1164 / JCM 1740 / NRRL 181 / WB 181)</name>
    <name type="common">Aspergillus fischerianus</name>
    <dbReference type="NCBI Taxonomy" id="331117"/>
    <lineage>
        <taxon>Eukaryota</taxon>
        <taxon>Fungi</taxon>
        <taxon>Dikarya</taxon>
        <taxon>Ascomycota</taxon>
        <taxon>Pezizomycotina</taxon>
        <taxon>Eurotiomycetes</taxon>
        <taxon>Eurotiomycetidae</taxon>
        <taxon>Eurotiales</taxon>
        <taxon>Aspergillaceae</taxon>
        <taxon>Aspergillus</taxon>
        <taxon>Aspergillus subgen. Fumigati</taxon>
    </lineage>
</organism>